<dbReference type="InterPro" id="IPR037066">
    <property type="entry name" value="Plug_dom_sf"/>
</dbReference>
<dbReference type="Proteomes" id="UP000323188">
    <property type="component" value="Unassembled WGS sequence"/>
</dbReference>
<protein>
    <recommendedName>
        <fullName evidence="3">TonB-dependent receptor plug domain-containing protein</fullName>
    </recommendedName>
</protein>
<dbReference type="AlphaFoldDB" id="A0A5B2TX39"/>
<dbReference type="RefSeq" id="WP_154917097.1">
    <property type="nucleotide sequence ID" value="NZ_VUOE01000001.1"/>
</dbReference>
<evidence type="ECO:0000313" key="1">
    <source>
        <dbReference type="EMBL" id="KAA2218528.1"/>
    </source>
</evidence>
<name>A0A5B2TX39_9FLAO</name>
<reference evidence="1 2" key="1">
    <citation type="submission" date="2019-09" db="EMBL/GenBank/DDBJ databases">
        <authorList>
            <person name="Khan S.A."/>
            <person name="Jeon C.O."/>
            <person name="Chun B.H."/>
            <person name="Jeong S.E."/>
        </authorList>
    </citation>
    <scope>NUCLEOTIDE SEQUENCE [LARGE SCALE GENOMIC DNA]</scope>
    <source>
        <strain evidence="1 2">KCTC 42508</strain>
    </source>
</reference>
<dbReference type="Gene3D" id="2.60.40.1930">
    <property type="match status" value="1"/>
</dbReference>
<sequence>MKLKTYNKVGFILLYLLFSIHALCQGDSVLKIITHRLDTYSKLEGPEKTYLYTDKEIYQPGDTIWYKAYLVDGISHKRTSKSRVAYVELLNSLDSIVAKRMLYIEDTSSYGYIDLPRDLIEDHYKLRTYSRYMLNDNKGLFYQKAIIISRKYEALSQYDSYNSIRKIETQQLNRARRGDINGLKIDFFPESGSLIDKIPSGLAFKISDEKGNPISTEGELKDSQGNFITDFNSNEYGYGIIYFLPKPLKTYFVSTEIDGYQQKFQIPRAKNNGFTISVKNRDDHFLIQVQTDHANTLEGTILIGHIRGKKFFERLEKGKGNKSYAVKLSKDELQDGIAELILFSPDGSPLCERLVFVEKSSNNPRVSIKSSSKIFGNREKLDVTITILNSLGEPLKGDYSMRVTSTSVSKKSIDFKNWLLLNSDLNGHVDFASELFAMNSEESKFLFETLMLTSKLRNFSSEHIFMNPSKSSLEFVPEKGIMIQGGVKDISKSIQNEKAMISLNILSEAFEERQEIDENGRFSFGPYLFNGSIRPILQIVSNRRNRSNDKYNIEIDPQWPIVKDKVNNNEYNRFRSINKEIDQSIIPFVKEKDFEEYLKGITYLDEVIVSEKRKTKSELIEEEINSFTSYGRPDTRIFRDSVNGWEGLSAMDLLARKGFRVTGNYPNQRISLYGGAPGSLNLKTSPLILLDGTPVNGILGSLRASEVLFIDVLRFSSASLYGTRASGGVIAIYTDKALRSKQTDIESNTNITNARIMGFDDKLEFYLPDYSRLDGFNNILKDYRPTIYWNPDVKIDSEGQVKVQFYTNDRSDEFYLEFLGLTDDGEIVYDYKVIEVRNQE</sequence>
<evidence type="ECO:0008006" key="3">
    <source>
        <dbReference type="Google" id="ProtNLM"/>
    </source>
</evidence>
<comment type="caution">
    <text evidence="1">The sequence shown here is derived from an EMBL/GenBank/DDBJ whole genome shotgun (WGS) entry which is preliminary data.</text>
</comment>
<proteinExistence type="predicted"/>
<dbReference type="EMBL" id="VUOE01000001">
    <property type="protein sequence ID" value="KAA2218528.1"/>
    <property type="molecule type" value="Genomic_DNA"/>
</dbReference>
<dbReference type="SUPFAM" id="SSF56935">
    <property type="entry name" value="Porins"/>
    <property type="match status" value="1"/>
</dbReference>
<evidence type="ECO:0000313" key="2">
    <source>
        <dbReference type="Proteomes" id="UP000323188"/>
    </source>
</evidence>
<gene>
    <name evidence="1" type="ORF">F0361_02590</name>
</gene>
<accession>A0A5B2TX39</accession>
<dbReference type="Gene3D" id="2.170.130.10">
    <property type="entry name" value="TonB-dependent receptor, plug domain"/>
    <property type="match status" value="1"/>
</dbReference>
<organism evidence="1 2">
    <name type="scientific">Maribacter flavus</name>
    <dbReference type="NCBI Taxonomy" id="1658664"/>
    <lineage>
        <taxon>Bacteria</taxon>
        <taxon>Pseudomonadati</taxon>
        <taxon>Bacteroidota</taxon>
        <taxon>Flavobacteriia</taxon>
        <taxon>Flavobacteriales</taxon>
        <taxon>Flavobacteriaceae</taxon>
        <taxon>Maribacter</taxon>
    </lineage>
</organism>